<sequence length="229" mass="24536">MLVIDSIFLFLFFIIRRLIMFKKTLCALSLISVSYAAFSAPVANLKVTGSITPPTCTIDNQNEVDVEYKFDTAPSMFPLSGNLTLTPVSKKIEIVCDATTYLSFEAKDNRSDSPMTAADTNFGLGKFGTDGSKNIGFYTINMKNATVKADSEDAGKQTGIRSGTLFSAAQALVKKTNKTAWAISSTQLASGQIFAADFEVTPTLSEDLKNSSGDVSLDGHAVLSFGFGI</sequence>
<protein>
    <recommendedName>
        <fullName evidence="3">Fimbrial protein</fullName>
    </recommendedName>
</protein>
<dbReference type="InterPro" id="IPR036937">
    <property type="entry name" value="Adhesion_dom_fimbrial_sf"/>
</dbReference>
<dbReference type="GO" id="GO:0009289">
    <property type="term" value="C:pilus"/>
    <property type="evidence" value="ECO:0007669"/>
    <property type="project" value="InterPro"/>
</dbReference>
<gene>
    <name evidence="1" type="ORF">PROSTU_03388</name>
</gene>
<proteinExistence type="predicted"/>
<comment type="caution">
    <text evidence="1">The sequence shown here is derived from an EMBL/GenBank/DDBJ whole genome shotgun (WGS) entry which is preliminary data.</text>
</comment>
<dbReference type="AlphaFoldDB" id="A0AA87CRR3"/>
<dbReference type="Proteomes" id="UP000004506">
    <property type="component" value="Unassembled WGS sequence"/>
</dbReference>
<dbReference type="GO" id="GO:0007155">
    <property type="term" value="P:cell adhesion"/>
    <property type="evidence" value="ECO:0007669"/>
    <property type="project" value="InterPro"/>
</dbReference>
<reference evidence="2" key="1">
    <citation type="submission" date="2008-04" db="EMBL/GenBank/DDBJ databases">
        <title>Draft genome sequence of Providencia stuartii (ATCC 25827).</title>
        <authorList>
            <person name="Sudarsanam P."/>
            <person name="Ley R."/>
            <person name="Guruge J."/>
            <person name="Turnbaugh P.J."/>
            <person name="Mahowald M."/>
            <person name="Liep D."/>
            <person name="Gordon J."/>
        </authorList>
    </citation>
    <scope>NUCLEOTIDE SEQUENCE [LARGE SCALE GENOMIC DNA]</scope>
    <source>
        <strain evidence="2">ATCC 25827</strain>
    </source>
</reference>
<evidence type="ECO:0000313" key="2">
    <source>
        <dbReference type="Proteomes" id="UP000004506"/>
    </source>
</evidence>
<name>A0AA87CRR3_PROST</name>
<dbReference type="EMBL" id="ABJD02000101">
    <property type="protein sequence ID" value="EDU60182.1"/>
    <property type="molecule type" value="Genomic_DNA"/>
</dbReference>
<reference evidence="1 2" key="3">
    <citation type="submission" date="2008-05" db="EMBL/GenBank/DDBJ databases">
        <authorList>
            <person name="Fulton L."/>
            <person name="Clifton S."/>
            <person name="Fulton B."/>
            <person name="Xu J."/>
            <person name="Minx P."/>
            <person name="Pepin K.H."/>
            <person name="Johnson M."/>
            <person name="Thiruvilangam P."/>
            <person name="Bhonagiri V."/>
            <person name="Nash W.E."/>
            <person name="Mardis E.R."/>
            <person name="Wilson R.K."/>
        </authorList>
    </citation>
    <scope>NUCLEOTIDE SEQUENCE [LARGE SCALE GENOMIC DNA]</scope>
    <source>
        <strain evidence="1 2">ATCC 25827</strain>
    </source>
</reference>
<reference evidence="2" key="2">
    <citation type="submission" date="2008-04" db="EMBL/GenBank/DDBJ databases">
        <title>Draft genome sequence of Providencia stuartii(ATCC 25827).</title>
        <authorList>
            <person name="Sudarsanam P."/>
            <person name="Ley R."/>
            <person name="Guruge J."/>
            <person name="Turnbaugh P.J."/>
            <person name="Mahowald M."/>
            <person name="Liep D."/>
            <person name="Gordon J."/>
        </authorList>
    </citation>
    <scope>NUCLEOTIDE SEQUENCE [LARGE SCALE GENOMIC DNA]</scope>
    <source>
        <strain evidence="2">ATCC 25827</strain>
    </source>
</reference>
<organism evidence="1 2">
    <name type="scientific">Providencia stuartii ATCC 25827</name>
    <dbReference type="NCBI Taxonomy" id="471874"/>
    <lineage>
        <taxon>Bacteria</taxon>
        <taxon>Pseudomonadati</taxon>
        <taxon>Pseudomonadota</taxon>
        <taxon>Gammaproteobacteria</taxon>
        <taxon>Enterobacterales</taxon>
        <taxon>Morganellaceae</taxon>
        <taxon>Providencia</taxon>
    </lineage>
</organism>
<accession>A0AA87CRR3</accession>
<evidence type="ECO:0000313" key="1">
    <source>
        <dbReference type="EMBL" id="EDU60182.1"/>
    </source>
</evidence>
<evidence type="ECO:0008006" key="3">
    <source>
        <dbReference type="Google" id="ProtNLM"/>
    </source>
</evidence>
<dbReference type="Gene3D" id="2.60.40.1090">
    <property type="entry name" value="Fimbrial-type adhesion domain"/>
    <property type="match status" value="1"/>
</dbReference>